<protein>
    <submittedName>
        <fullName evidence="1">Uncharacterized protein</fullName>
    </submittedName>
</protein>
<reference evidence="1" key="2">
    <citation type="submission" date="2023-07" db="EMBL/GenBank/DDBJ databases">
        <authorList>
            <consortium name="Lawrence Berkeley National Laboratory"/>
            <person name="Haridas S."/>
            <person name="Hensen N."/>
            <person name="Bonometti L."/>
            <person name="Westerberg I."/>
            <person name="Brannstrom I.O."/>
            <person name="Guillou S."/>
            <person name="Cros-Aarteil S."/>
            <person name="Calhoun S."/>
            <person name="Kuo A."/>
            <person name="Mondo S."/>
            <person name="Pangilinan J."/>
            <person name="Riley R."/>
            <person name="LaButti K."/>
            <person name="Andreopoulos B."/>
            <person name="Lipzen A."/>
            <person name="Chen C."/>
            <person name="Yanf M."/>
            <person name="Daum C."/>
            <person name="Ng V."/>
            <person name="Clum A."/>
            <person name="Steindorff A."/>
            <person name="Ohm R."/>
            <person name="Martin F."/>
            <person name="Silar P."/>
            <person name="Natvig D."/>
            <person name="Lalanne C."/>
            <person name="Gautier V."/>
            <person name="Ament-velasquez S.L."/>
            <person name="Kruys A."/>
            <person name="Hutchinson M.I."/>
            <person name="Powell A.J."/>
            <person name="Barry K."/>
            <person name="Miller A.N."/>
            <person name="Grigoriev I.V."/>
            <person name="Debuchy R."/>
            <person name="Gladieux P."/>
            <person name="Thoren M.H."/>
            <person name="Johannesson H."/>
        </authorList>
    </citation>
    <scope>NUCLEOTIDE SEQUENCE</scope>
    <source>
        <strain evidence="1">FGSC 1904</strain>
    </source>
</reference>
<gene>
    <name evidence="1" type="ORF">B0T20DRAFT_416220</name>
</gene>
<accession>A0AAE0PCK3</accession>
<reference evidence="1" key="1">
    <citation type="journal article" date="2023" name="Mol. Phylogenet. Evol.">
        <title>Genome-scale phylogeny and comparative genomics of the fungal order Sordariales.</title>
        <authorList>
            <person name="Hensen N."/>
            <person name="Bonometti L."/>
            <person name="Westerberg I."/>
            <person name="Brannstrom I.O."/>
            <person name="Guillou S."/>
            <person name="Cros-Aarteil S."/>
            <person name="Calhoun S."/>
            <person name="Haridas S."/>
            <person name="Kuo A."/>
            <person name="Mondo S."/>
            <person name="Pangilinan J."/>
            <person name="Riley R."/>
            <person name="LaButti K."/>
            <person name="Andreopoulos B."/>
            <person name="Lipzen A."/>
            <person name="Chen C."/>
            <person name="Yan M."/>
            <person name="Daum C."/>
            <person name="Ng V."/>
            <person name="Clum A."/>
            <person name="Steindorff A."/>
            <person name="Ohm R.A."/>
            <person name="Martin F."/>
            <person name="Silar P."/>
            <person name="Natvig D.O."/>
            <person name="Lalanne C."/>
            <person name="Gautier V."/>
            <person name="Ament-Velasquez S.L."/>
            <person name="Kruys A."/>
            <person name="Hutchinson M.I."/>
            <person name="Powell A.J."/>
            <person name="Barry K."/>
            <person name="Miller A.N."/>
            <person name="Grigoriev I.V."/>
            <person name="Debuchy R."/>
            <person name="Gladieux P."/>
            <person name="Hiltunen Thoren M."/>
            <person name="Johannesson H."/>
        </authorList>
    </citation>
    <scope>NUCLEOTIDE SEQUENCE</scope>
    <source>
        <strain evidence="1">FGSC 1904</strain>
    </source>
</reference>
<proteinExistence type="predicted"/>
<dbReference type="AlphaFoldDB" id="A0AAE0PCK3"/>
<comment type="caution">
    <text evidence="1">The sequence shown here is derived from an EMBL/GenBank/DDBJ whole genome shotgun (WGS) entry which is preliminary data.</text>
</comment>
<dbReference type="Proteomes" id="UP001281003">
    <property type="component" value="Unassembled WGS sequence"/>
</dbReference>
<sequence length="125" mass="13145">MAPSPDAGRVERSPHAISIPFSLTFDTTSGLWAPVIGPAFPVDSLGLILTKLPPEGPVQGESLGVWIMSLIMAGVMENEPASRANSKSPTPSSSLIFCWSGCPRAWPIQITGISVALTRNSASTR</sequence>
<evidence type="ECO:0000313" key="1">
    <source>
        <dbReference type="EMBL" id="KAK3397438.1"/>
    </source>
</evidence>
<organism evidence="1 2">
    <name type="scientific">Sordaria brevicollis</name>
    <dbReference type="NCBI Taxonomy" id="83679"/>
    <lineage>
        <taxon>Eukaryota</taxon>
        <taxon>Fungi</taxon>
        <taxon>Dikarya</taxon>
        <taxon>Ascomycota</taxon>
        <taxon>Pezizomycotina</taxon>
        <taxon>Sordariomycetes</taxon>
        <taxon>Sordariomycetidae</taxon>
        <taxon>Sordariales</taxon>
        <taxon>Sordariaceae</taxon>
        <taxon>Sordaria</taxon>
    </lineage>
</organism>
<dbReference type="EMBL" id="JAUTDP010000008">
    <property type="protein sequence ID" value="KAK3397438.1"/>
    <property type="molecule type" value="Genomic_DNA"/>
</dbReference>
<name>A0AAE0PCK3_SORBR</name>
<evidence type="ECO:0000313" key="2">
    <source>
        <dbReference type="Proteomes" id="UP001281003"/>
    </source>
</evidence>
<keyword evidence="2" id="KW-1185">Reference proteome</keyword>